<dbReference type="GO" id="GO:0005615">
    <property type="term" value="C:extracellular space"/>
    <property type="evidence" value="ECO:0007669"/>
    <property type="project" value="TreeGrafter"/>
</dbReference>
<dbReference type="Pfam" id="PF00088">
    <property type="entry name" value="Trefoil"/>
    <property type="match status" value="1"/>
</dbReference>
<comment type="function">
    <text evidence="9">Involved in the maintenance and repair of the intestinal mucosa. Promotes the mobility of epithelial cells in healing processes (motogen).</text>
</comment>
<evidence type="ECO:0000256" key="8">
    <source>
        <dbReference type="ARBA" id="ARBA00025943"/>
    </source>
</evidence>
<feature type="disulfide bond" evidence="12">
    <location>
        <begin position="38"/>
        <end position="53"/>
    </location>
</feature>
<evidence type="ECO:0000313" key="16">
    <source>
        <dbReference type="Proteomes" id="UP000824782"/>
    </source>
</evidence>
<dbReference type="FunFam" id="4.10.110.10:FF:000006">
    <property type="entry name" value="Trefoil factor 1"/>
    <property type="match status" value="1"/>
</dbReference>
<dbReference type="EMBL" id="WNYA01001158">
    <property type="protein sequence ID" value="KAG8546272.1"/>
    <property type="molecule type" value="Genomic_DNA"/>
</dbReference>
<evidence type="ECO:0000256" key="6">
    <source>
        <dbReference type="ARBA" id="ARBA00022729"/>
    </source>
</evidence>
<keyword evidence="16" id="KW-1185">Reference proteome</keyword>
<dbReference type="Proteomes" id="UP000824782">
    <property type="component" value="Unassembled WGS sequence"/>
</dbReference>
<name>A0AAV6ZG05_ENGPU</name>
<dbReference type="SUPFAM" id="SSF57492">
    <property type="entry name" value="Trefoil"/>
    <property type="match status" value="1"/>
</dbReference>
<protein>
    <recommendedName>
        <fullName evidence="10">Trefoil factor 3</fullName>
    </recommendedName>
    <alternativeName>
        <fullName evidence="11">Intestinal trefoil factor</fullName>
    </alternativeName>
</protein>
<evidence type="ECO:0000256" key="3">
    <source>
        <dbReference type="ARBA" id="ARBA00022490"/>
    </source>
</evidence>
<keyword evidence="5" id="KW-0272">Extracellular matrix</keyword>
<comment type="subcellular location">
    <subcellularLocation>
        <location evidence="1">Cytoplasm</location>
    </subcellularLocation>
    <subcellularLocation>
        <location evidence="2">Secreted</location>
        <location evidence="2">Extracellular space</location>
        <location evidence="2">Extracellular matrix</location>
    </subcellularLocation>
</comment>
<gene>
    <name evidence="15" type="ORF">GDO81_019342</name>
</gene>
<keyword evidence="3" id="KW-0963">Cytoplasm</keyword>
<evidence type="ECO:0000256" key="2">
    <source>
        <dbReference type="ARBA" id="ARBA00004498"/>
    </source>
</evidence>
<evidence type="ECO:0000256" key="9">
    <source>
        <dbReference type="ARBA" id="ARBA00037501"/>
    </source>
</evidence>
<accession>A0AAV6ZG05</accession>
<feature type="domain" description="P-type" evidence="14">
    <location>
        <begin position="26"/>
        <end position="69"/>
    </location>
</feature>
<dbReference type="AlphaFoldDB" id="A0AAV6ZG05"/>
<feature type="chain" id="PRO_5043630588" description="Trefoil factor 3" evidence="13">
    <location>
        <begin position="20"/>
        <end position="75"/>
    </location>
</feature>
<feature type="signal peptide" evidence="13">
    <location>
        <begin position="1"/>
        <end position="19"/>
    </location>
</feature>
<feature type="disulfide bond" evidence="12">
    <location>
        <begin position="28"/>
        <end position="54"/>
    </location>
</feature>
<proteinExistence type="predicted"/>
<evidence type="ECO:0000256" key="7">
    <source>
        <dbReference type="ARBA" id="ARBA00023157"/>
    </source>
</evidence>
<organism evidence="15 16">
    <name type="scientific">Engystomops pustulosus</name>
    <name type="common">Tungara frog</name>
    <name type="synonym">Physalaemus pustulosus</name>
    <dbReference type="NCBI Taxonomy" id="76066"/>
    <lineage>
        <taxon>Eukaryota</taxon>
        <taxon>Metazoa</taxon>
        <taxon>Chordata</taxon>
        <taxon>Craniata</taxon>
        <taxon>Vertebrata</taxon>
        <taxon>Euteleostomi</taxon>
        <taxon>Amphibia</taxon>
        <taxon>Batrachia</taxon>
        <taxon>Anura</taxon>
        <taxon>Neobatrachia</taxon>
        <taxon>Hyloidea</taxon>
        <taxon>Leptodactylidae</taxon>
        <taxon>Leiuperinae</taxon>
        <taxon>Engystomops</taxon>
    </lineage>
</organism>
<evidence type="ECO:0000256" key="12">
    <source>
        <dbReference type="PROSITE-ProRule" id="PRU00779"/>
    </source>
</evidence>
<dbReference type="PANTHER" id="PTHR13826">
    <property type="entry name" value="INTESTINAL TREFOIL FACTOR-RELATED"/>
    <property type="match status" value="1"/>
</dbReference>
<dbReference type="PANTHER" id="PTHR13826:SF16">
    <property type="entry name" value="TREFOIL FACTOR 3"/>
    <property type="match status" value="1"/>
</dbReference>
<feature type="disulfide bond" evidence="12">
    <location>
        <begin position="48"/>
        <end position="65"/>
    </location>
</feature>
<evidence type="ECO:0000256" key="1">
    <source>
        <dbReference type="ARBA" id="ARBA00004496"/>
    </source>
</evidence>
<dbReference type="InterPro" id="IPR017957">
    <property type="entry name" value="P_trefoil_CS"/>
</dbReference>
<dbReference type="GO" id="GO:0005737">
    <property type="term" value="C:cytoplasm"/>
    <property type="evidence" value="ECO:0007669"/>
    <property type="project" value="UniProtKB-SubCell"/>
</dbReference>
<evidence type="ECO:0000256" key="11">
    <source>
        <dbReference type="ARBA" id="ARBA00041357"/>
    </source>
</evidence>
<dbReference type="Gene3D" id="4.10.110.10">
    <property type="entry name" value="Spasmolytic Protein, domain 1"/>
    <property type="match status" value="1"/>
</dbReference>
<sequence>MGRYTVCWVVSILILGADTAYLPPNYSCAVQPSLRNECGYKGITADECVKKNCCFDNSEPDSIRCYAPWTPKGDV</sequence>
<comment type="caution">
    <text evidence="15">The sequence shown here is derived from an EMBL/GenBank/DDBJ whole genome shotgun (WGS) entry which is preliminary data.</text>
</comment>
<keyword evidence="7 12" id="KW-1015">Disulfide bond</keyword>
<dbReference type="InterPro" id="IPR017994">
    <property type="entry name" value="P_trefoil_chordata"/>
</dbReference>
<evidence type="ECO:0000313" key="15">
    <source>
        <dbReference type="EMBL" id="KAG8546272.1"/>
    </source>
</evidence>
<dbReference type="PROSITE" id="PS00025">
    <property type="entry name" value="P_TREFOIL_1"/>
    <property type="match status" value="1"/>
</dbReference>
<dbReference type="CDD" id="cd00111">
    <property type="entry name" value="Trefoil"/>
    <property type="match status" value="1"/>
</dbReference>
<evidence type="ECO:0000256" key="4">
    <source>
        <dbReference type="ARBA" id="ARBA00022525"/>
    </source>
</evidence>
<comment type="subunit">
    <text evidence="8">Monomer. Homodimer; disulfide-linked.</text>
</comment>
<keyword evidence="6 13" id="KW-0732">Signal</keyword>
<reference evidence="15" key="1">
    <citation type="thesis" date="2020" institute="ProQuest LLC" country="789 East Eisenhower Parkway, Ann Arbor, MI, USA">
        <title>Comparative Genomics and Chromosome Evolution.</title>
        <authorList>
            <person name="Mudd A.B."/>
        </authorList>
    </citation>
    <scope>NUCLEOTIDE SEQUENCE</scope>
    <source>
        <strain evidence="15">237g6f4</strain>
        <tissue evidence="15">Blood</tissue>
    </source>
</reference>
<dbReference type="InterPro" id="IPR044913">
    <property type="entry name" value="P_trefoil_dom_sf"/>
</dbReference>
<evidence type="ECO:0000256" key="10">
    <source>
        <dbReference type="ARBA" id="ARBA00039614"/>
    </source>
</evidence>
<dbReference type="PRINTS" id="PR00680">
    <property type="entry name" value="PTREFOIL"/>
</dbReference>
<dbReference type="PROSITE" id="PS51448">
    <property type="entry name" value="P_TREFOIL_2"/>
    <property type="match status" value="1"/>
</dbReference>
<evidence type="ECO:0000259" key="14">
    <source>
        <dbReference type="PROSITE" id="PS51448"/>
    </source>
</evidence>
<dbReference type="InterPro" id="IPR000519">
    <property type="entry name" value="P_trefoil_dom"/>
</dbReference>
<evidence type="ECO:0000256" key="13">
    <source>
        <dbReference type="SAM" id="SignalP"/>
    </source>
</evidence>
<keyword evidence="4" id="KW-0964">Secreted</keyword>
<dbReference type="GO" id="GO:0030277">
    <property type="term" value="P:maintenance of gastrointestinal epithelium"/>
    <property type="evidence" value="ECO:0007669"/>
    <property type="project" value="TreeGrafter"/>
</dbReference>
<evidence type="ECO:0000256" key="5">
    <source>
        <dbReference type="ARBA" id="ARBA00022530"/>
    </source>
</evidence>
<dbReference type="SMART" id="SM00018">
    <property type="entry name" value="PD"/>
    <property type="match status" value="1"/>
</dbReference>